<dbReference type="SMART" id="SM00355">
    <property type="entry name" value="ZnF_C2H2"/>
    <property type="match status" value="3"/>
</dbReference>
<keyword evidence="1" id="KW-0479">Metal-binding</keyword>
<dbReference type="HOGENOM" id="CLU_021529_2_1_1"/>
<feature type="region of interest" description="Disordered" evidence="2">
    <location>
        <begin position="226"/>
        <end position="318"/>
    </location>
</feature>
<feature type="domain" description="C2H2-type" evidence="3">
    <location>
        <begin position="353"/>
        <end position="383"/>
    </location>
</feature>
<gene>
    <name evidence="4" type="ORF">TSTA_021800</name>
</gene>
<protein>
    <recommendedName>
        <fullName evidence="3">C2H2-type domain-containing protein</fullName>
    </recommendedName>
</protein>
<feature type="region of interest" description="Disordered" evidence="2">
    <location>
        <begin position="1"/>
        <end position="184"/>
    </location>
</feature>
<dbReference type="GO" id="GO:0006357">
    <property type="term" value="P:regulation of transcription by RNA polymerase II"/>
    <property type="evidence" value="ECO:0007669"/>
    <property type="project" value="TreeGrafter"/>
</dbReference>
<dbReference type="GeneID" id="8098446"/>
<feature type="compositionally biased region" description="Acidic residues" evidence="2">
    <location>
        <begin position="1"/>
        <end position="10"/>
    </location>
</feature>
<feature type="compositionally biased region" description="Polar residues" evidence="2">
    <location>
        <begin position="302"/>
        <end position="313"/>
    </location>
</feature>
<organism evidence="4 5">
    <name type="scientific">Talaromyces stipitatus (strain ATCC 10500 / CBS 375.48 / QM 6759 / NRRL 1006)</name>
    <name type="common">Penicillium stipitatum</name>
    <dbReference type="NCBI Taxonomy" id="441959"/>
    <lineage>
        <taxon>Eukaryota</taxon>
        <taxon>Fungi</taxon>
        <taxon>Dikarya</taxon>
        <taxon>Ascomycota</taxon>
        <taxon>Pezizomycotina</taxon>
        <taxon>Eurotiomycetes</taxon>
        <taxon>Eurotiomycetidae</taxon>
        <taxon>Eurotiales</taxon>
        <taxon>Trichocomaceae</taxon>
        <taxon>Talaromyces</taxon>
        <taxon>Talaromyces sect. Talaromyces</taxon>
    </lineage>
</organism>
<evidence type="ECO:0000256" key="1">
    <source>
        <dbReference type="PROSITE-ProRule" id="PRU00042"/>
    </source>
</evidence>
<keyword evidence="5" id="KW-1185">Reference proteome</keyword>
<dbReference type="VEuPathDB" id="FungiDB:TSTA_021800"/>
<dbReference type="GO" id="GO:0005634">
    <property type="term" value="C:nucleus"/>
    <property type="evidence" value="ECO:0007669"/>
    <property type="project" value="TreeGrafter"/>
</dbReference>
<name>B8MHE4_TALSN</name>
<feature type="compositionally biased region" description="Basic residues" evidence="2">
    <location>
        <begin position="464"/>
        <end position="475"/>
    </location>
</feature>
<dbReference type="eggNOG" id="KOG1721">
    <property type="taxonomic scope" value="Eukaryota"/>
</dbReference>
<dbReference type="EMBL" id="EQ962656">
    <property type="protein sequence ID" value="EED17123.1"/>
    <property type="molecule type" value="Genomic_DNA"/>
</dbReference>
<evidence type="ECO:0000313" key="5">
    <source>
        <dbReference type="Proteomes" id="UP000001745"/>
    </source>
</evidence>
<dbReference type="SUPFAM" id="SSF57667">
    <property type="entry name" value="beta-beta-alpha zinc fingers"/>
    <property type="match status" value="1"/>
</dbReference>
<dbReference type="Proteomes" id="UP000001745">
    <property type="component" value="Unassembled WGS sequence"/>
</dbReference>
<dbReference type="STRING" id="441959.B8MHE4"/>
<dbReference type="PANTHER" id="PTHR46179:SF19">
    <property type="entry name" value="C2H2 FINGER DOMAIN TRANSCRIPTION FACTOR (EUROFUNG)-RELATED"/>
    <property type="match status" value="1"/>
</dbReference>
<dbReference type="InterPro" id="IPR036236">
    <property type="entry name" value="Znf_C2H2_sf"/>
</dbReference>
<feature type="compositionally biased region" description="Polar residues" evidence="2">
    <location>
        <begin position="284"/>
        <end position="294"/>
    </location>
</feature>
<dbReference type="OrthoDB" id="6077919at2759"/>
<feature type="compositionally biased region" description="Polar residues" evidence="2">
    <location>
        <begin position="131"/>
        <end position="147"/>
    </location>
</feature>
<dbReference type="InterPro" id="IPR051061">
    <property type="entry name" value="Zinc_finger_trans_reg"/>
</dbReference>
<evidence type="ECO:0000259" key="3">
    <source>
        <dbReference type="PROSITE" id="PS50157"/>
    </source>
</evidence>
<dbReference type="Gene3D" id="3.30.160.60">
    <property type="entry name" value="Classic Zinc Finger"/>
    <property type="match status" value="1"/>
</dbReference>
<dbReference type="AlphaFoldDB" id="B8MHE4"/>
<feature type="region of interest" description="Disordered" evidence="2">
    <location>
        <begin position="444"/>
        <end position="475"/>
    </location>
</feature>
<feature type="compositionally biased region" description="Low complexity" evidence="2">
    <location>
        <begin position="114"/>
        <end position="130"/>
    </location>
</feature>
<dbReference type="InParanoid" id="B8MHE4"/>
<keyword evidence="1" id="KW-0862">Zinc</keyword>
<feature type="compositionally biased region" description="Basic residues" evidence="2">
    <location>
        <begin position="62"/>
        <end position="72"/>
    </location>
</feature>
<evidence type="ECO:0000256" key="2">
    <source>
        <dbReference type="SAM" id="MobiDB-lite"/>
    </source>
</evidence>
<dbReference type="PANTHER" id="PTHR46179">
    <property type="entry name" value="ZINC FINGER PROTEIN"/>
    <property type="match status" value="1"/>
</dbReference>
<reference evidence="5" key="1">
    <citation type="journal article" date="2015" name="Genome Announc.">
        <title>Genome sequence of the AIDS-associated pathogen Penicillium marneffei (ATCC18224) and its near taxonomic relative Talaromyces stipitatus (ATCC10500).</title>
        <authorList>
            <person name="Nierman W.C."/>
            <person name="Fedorova-Abrams N.D."/>
            <person name="Andrianopoulos A."/>
        </authorList>
    </citation>
    <scope>NUCLEOTIDE SEQUENCE [LARGE SCALE GENOMIC DNA]</scope>
    <source>
        <strain evidence="5">ATCC 10500 / CBS 375.48 / QM 6759 / NRRL 1006</strain>
    </source>
</reference>
<sequence>MLSDVYDSDDALNRSPGLKPSVPKYGPDDSIPPFLQEKQRRPSANSKRDSSSSPTSSEGRSPKHRRLHRKPKGSLADVVLLSSLAPNRPDLARQIGEEPPPVLSESEDDSRTRAALSSKSKQNQSAAKNALNNMTEEPSRANTSLPSFQHLVSLEPSFSVRQTSPPQETLRRPRQDSLATSNVGKFTIHPPNILDFPALQAPTPSAAVSPENSQILPSIASALASLDSDPSPGAPFAVPTPHLSRGPSTLSTISTGPTPDSSFAPSQMPTPYSHPSPMSLKDLSATSPLSQPQYAMQPPSLTPETSNMTSYSEASLRGAPLGNSPTHSYPTPTELRAAGEEHLDGAIPGTTLYKCTYPGCTAGAFQTQYLLNSHANVHSQDRPHFCPVAGCPRGIGGKGFKRKNEMIRHGLVHDSPGYVCPFCTDQQHKYPRPDNLQRHVRVHHVDKDKDDPLLREVLAQRPKGSGRGRRRRGHS</sequence>
<dbReference type="InterPro" id="IPR013087">
    <property type="entry name" value="Znf_C2H2_type"/>
</dbReference>
<dbReference type="PROSITE" id="PS50157">
    <property type="entry name" value="ZINC_FINGER_C2H2_2"/>
    <property type="match status" value="1"/>
</dbReference>
<feature type="compositionally biased region" description="Basic and acidic residues" evidence="2">
    <location>
        <begin position="444"/>
        <end position="454"/>
    </location>
</feature>
<proteinExistence type="predicted"/>
<feature type="compositionally biased region" description="Polar residues" evidence="2">
    <location>
        <begin position="246"/>
        <end position="270"/>
    </location>
</feature>
<dbReference type="PhylomeDB" id="B8MHE4"/>
<keyword evidence="1" id="KW-0863">Zinc-finger</keyword>
<dbReference type="OMA" id="HSSFWRG"/>
<dbReference type="RefSeq" id="XP_002484357.1">
    <property type="nucleotide sequence ID" value="XM_002484312.1"/>
</dbReference>
<feature type="compositionally biased region" description="Low complexity" evidence="2">
    <location>
        <begin position="74"/>
        <end position="85"/>
    </location>
</feature>
<accession>B8MHE4</accession>
<dbReference type="GO" id="GO:0008270">
    <property type="term" value="F:zinc ion binding"/>
    <property type="evidence" value="ECO:0007669"/>
    <property type="project" value="UniProtKB-KW"/>
</dbReference>
<evidence type="ECO:0000313" key="4">
    <source>
        <dbReference type="EMBL" id="EED17123.1"/>
    </source>
</evidence>